<accession>A0ACB8TES4</accession>
<reference evidence="1" key="1">
    <citation type="submission" date="2021-03" db="EMBL/GenBank/DDBJ databases">
        <authorList>
            <consortium name="DOE Joint Genome Institute"/>
            <person name="Ahrendt S."/>
            <person name="Looney B.P."/>
            <person name="Miyauchi S."/>
            <person name="Morin E."/>
            <person name="Drula E."/>
            <person name="Courty P.E."/>
            <person name="Chicoki N."/>
            <person name="Fauchery L."/>
            <person name="Kohler A."/>
            <person name="Kuo A."/>
            <person name="Labutti K."/>
            <person name="Pangilinan J."/>
            <person name="Lipzen A."/>
            <person name="Riley R."/>
            <person name="Andreopoulos W."/>
            <person name="He G."/>
            <person name="Johnson J."/>
            <person name="Barry K.W."/>
            <person name="Grigoriev I.V."/>
            <person name="Nagy L."/>
            <person name="Hibbett D."/>
            <person name="Henrissat B."/>
            <person name="Matheny P.B."/>
            <person name="Labbe J."/>
            <person name="Martin F."/>
        </authorList>
    </citation>
    <scope>NUCLEOTIDE SEQUENCE</scope>
    <source>
        <strain evidence="1">HHB10654</strain>
    </source>
</reference>
<keyword evidence="2" id="KW-1185">Reference proteome</keyword>
<comment type="caution">
    <text evidence="1">The sequence shown here is derived from an EMBL/GenBank/DDBJ whole genome shotgun (WGS) entry which is preliminary data.</text>
</comment>
<evidence type="ECO:0000313" key="2">
    <source>
        <dbReference type="Proteomes" id="UP000814140"/>
    </source>
</evidence>
<gene>
    <name evidence="1" type="ORF">BV25DRAFT_1877821</name>
</gene>
<evidence type="ECO:0000313" key="1">
    <source>
        <dbReference type="EMBL" id="KAI0066906.1"/>
    </source>
</evidence>
<dbReference type="Proteomes" id="UP000814140">
    <property type="component" value="Unassembled WGS sequence"/>
</dbReference>
<name>A0ACB8TES4_9AGAM</name>
<protein>
    <submittedName>
        <fullName evidence="1">HD-domain/PDEase-like protein</fullName>
    </submittedName>
</protein>
<reference evidence="1" key="2">
    <citation type="journal article" date="2022" name="New Phytol.">
        <title>Evolutionary transition to the ectomycorrhizal habit in the genomes of a hyperdiverse lineage of mushroom-forming fungi.</title>
        <authorList>
            <person name="Looney B."/>
            <person name="Miyauchi S."/>
            <person name="Morin E."/>
            <person name="Drula E."/>
            <person name="Courty P.E."/>
            <person name="Kohler A."/>
            <person name="Kuo A."/>
            <person name="LaButti K."/>
            <person name="Pangilinan J."/>
            <person name="Lipzen A."/>
            <person name="Riley R."/>
            <person name="Andreopoulos W."/>
            <person name="He G."/>
            <person name="Johnson J."/>
            <person name="Nolan M."/>
            <person name="Tritt A."/>
            <person name="Barry K.W."/>
            <person name="Grigoriev I.V."/>
            <person name="Nagy L.G."/>
            <person name="Hibbett D."/>
            <person name="Henrissat B."/>
            <person name="Matheny P.B."/>
            <person name="Labbe J."/>
            <person name="Martin F.M."/>
        </authorList>
    </citation>
    <scope>NUCLEOTIDE SEQUENCE</scope>
    <source>
        <strain evidence="1">HHB10654</strain>
    </source>
</reference>
<dbReference type="EMBL" id="MU277191">
    <property type="protein sequence ID" value="KAI0066906.1"/>
    <property type="molecule type" value="Genomic_DNA"/>
</dbReference>
<organism evidence="1 2">
    <name type="scientific">Artomyces pyxidatus</name>
    <dbReference type="NCBI Taxonomy" id="48021"/>
    <lineage>
        <taxon>Eukaryota</taxon>
        <taxon>Fungi</taxon>
        <taxon>Dikarya</taxon>
        <taxon>Basidiomycota</taxon>
        <taxon>Agaricomycotina</taxon>
        <taxon>Agaricomycetes</taxon>
        <taxon>Russulales</taxon>
        <taxon>Auriscalpiaceae</taxon>
        <taxon>Artomyces</taxon>
    </lineage>
</organism>
<proteinExistence type="predicted"/>
<sequence>MHRFDDGQPLPGQPRRRSVDVGGLALALGDEGLGQGWGGWDDTDEIPCYAELLSDMYTHTHLLVDGQEQSPLLTVPPECRTRLIESLDSWNFEPHKLPDEEVLYCALILFQALFRVDGLSDAVQVSLEQVADLLCNLRKAYRHQNSYHNFEHALDVLQAIHRFLCSAGRVPPVSILLEGTDRSWRPDKQAAEPALVSCLTPEDMFCLYVASIGHDVGHPGFTNVFMKNAKAPLSSLYDDKSPLEQMHCTLLLHILRRQGLGFLLDSQEITPLFRKLLAETVLATDMRVHIDFMHRFQRIISGEETDVYKKKVIVCQALIKCADISNPCRPLRVSEHWASALMEEWTSQAILERYLHLPPSVKASEDPIAEAESQVWFIETFARPLFELTAAGIPECAEYAAQCNENLELWRLRARALSSSTSPPADAPLDSILLGRENPHVPSQLPEDFLNAFPMTLPTSLLLSAEQCDRPSWPPFCQAHSTAPSSCDSASSCASSPVLPSTIPPLSTASSSPSLSPSEISSDAPPSRAISIAGSIVNLGTGNNANSGTAAIRAAYKASIRKKTSFHRNSWSPGSRAAPPVLSPGLAASAAAGVSARREMMAIAAAP</sequence>